<dbReference type="OrthoDB" id="2110451at2759"/>
<dbReference type="InterPro" id="IPR056358">
    <property type="entry name" value="APC4_C"/>
</dbReference>
<evidence type="ECO:0000256" key="3">
    <source>
        <dbReference type="ARBA" id="ARBA00022776"/>
    </source>
</evidence>
<reference evidence="11 12" key="1">
    <citation type="submission" date="2025-04" db="UniProtKB">
        <authorList>
            <consortium name="RefSeq"/>
        </authorList>
    </citation>
    <scope>IDENTIFICATION</scope>
    <source>
        <tissue evidence="11 12">Total insect</tissue>
    </source>
</reference>
<dbReference type="AlphaFoldDB" id="A0A6P8YQA7"/>
<evidence type="ECO:0000313" key="11">
    <source>
        <dbReference type="RefSeq" id="XP_034239473.1"/>
    </source>
</evidence>
<evidence type="ECO:0000259" key="7">
    <source>
        <dbReference type="Pfam" id="PF12894"/>
    </source>
</evidence>
<proteinExistence type="predicted"/>
<evidence type="ECO:0000313" key="12">
    <source>
        <dbReference type="RefSeq" id="XP_034239475.1"/>
    </source>
</evidence>
<feature type="domain" description="Anaphase-promoting complex subunit 4 long" evidence="8">
    <location>
        <begin position="250"/>
        <end position="446"/>
    </location>
</feature>
<dbReference type="GO" id="GO:0051301">
    <property type="term" value="P:cell division"/>
    <property type="evidence" value="ECO:0007669"/>
    <property type="project" value="UniProtKB-KW"/>
</dbReference>
<evidence type="ECO:0000259" key="9">
    <source>
        <dbReference type="Pfam" id="PF23405"/>
    </source>
</evidence>
<dbReference type="Pfam" id="PF12896">
    <property type="entry name" value="ANAPC4"/>
    <property type="match status" value="1"/>
</dbReference>
<sequence length="835" mass="92411">MSGSMRLLDERHVAIKVELMLWSSKMDLLALSNTRGEVALHRLSWQRVWSLSPRQEGASVRAMAWRPDGKVIAIAYSTKELLLIDVENKETLHTTQMDSDIISLTWVQEQDGSGDNSKGNSSQDRSHSYSGIENASKFLPKLPPLSRSFGVNKINNEENLEDTKRIRDQNHLNILLVAQEGGKLSLSVFGLFPCGVIDLLPHMKEAGCDTCGAVVGAAVSDDLKVMCVFVEGEKICENTSTRSGRKIWAVILETPLLASHSRELYTLALKQGHISSLQGYLSSTMQAITEAWESILLEMDSKLASYAATVADGSVAADFLDLLMLGVPSSELELFLQRDLTEKGLKKLSHSIELSYSNIQKFVLKHIHCVGTSVSFHLTELRGMARHVERFAPLGLTEEAVAASLSAAGAFLVKATEVQQVIENSMKKYKAFFRWLMLAMLRLTEEIAPAEISKQTQQDLTFIAEFLCNFDGASDANATQAPDPTVDTCIANQGNQESASGKVPSRTGLSTPGRKTRFNLERLGQYLVDQELSFLPDTDSNPWNNLLSEYPSLSEDPLIIPHFRKMSLVQQHNHLISAIDAVFKEPVECIGHTFTLQRVVRLPDTAITHPLYYGSGEESNRIFKITFVFCGAEKKIVVSYPKNEISLYIIELPTHIPQSEPKVTMEQMCLSFITPVSEIIDTSSDKTSSSLFKINDMQFYVADILSLLLEKRGDDRSAVIVQFPLRLASCIAVSVTGNPKSFHELTAGDGTNLVDPNALRTIDNFVGSSLAVSGSRKVAVLLSENRCKVRLFEMEAEEDEEEDETMDATGSSIRDSDQSQSHLLDQSKSSEPDME</sequence>
<organism evidence="12">
    <name type="scientific">Thrips palmi</name>
    <name type="common">Melon thrips</name>
    <dbReference type="NCBI Taxonomy" id="161013"/>
    <lineage>
        <taxon>Eukaryota</taxon>
        <taxon>Metazoa</taxon>
        <taxon>Ecdysozoa</taxon>
        <taxon>Arthropoda</taxon>
        <taxon>Hexapoda</taxon>
        <taxon>Insecta</taxon>
        <taxon>Pterygota</taxon>
        <taxon>Neoptera</taxon>
        <taxon>Paraneoptera</taxon>
        <taxon>Thysanoptera</taxon>
        <taxon>Terebrantia</taxon>
        <taxon>Thripoidea</taxon>
        <taxon>Thripidae</taxon>
        <taxon>Thrips</taxon>
    </lineage>
</organism>
<dbReference type="SUPFAM" id="SSF69322">
    <property type="entry name" value="Tricorn protease domain 2"/>
    <property type="match status" value="1"/>
</dbReference>
<evidence type="ECO:0000259" key="8">
    <source>
        <dbReference type="Pfam" id="PF12896"/>
    </source>
</evidence>
<evidence type="ECO:0000256" key="2">
    <source>
        <dbReference type="ARBA" id="ARBA00022618"/>
    </source>
</evidence>
<keyword evidence="2" id="KW-0132">Cell division</keyword>
<dbReference type="GO" id="GO:0034399">
    <property type="term" value="C:nuclear periphery"/>
    <property type="evidence" value="ECO:0007669"/>
    <property type="project" value="TreeGrafter"/>
</dbReference>
<dbReference type="GO" id="GO:0031145">
    <property type="term" value="P:anaphase-promoting complex-dependent catabolic process"/>
    <property type="evidence" value="ECO:0007669"/>
    <property type="project" value="InterPro"/>
</dbReference>
<keyword evidence="4" id="KW-0833">Ubl conjugation pathway</keyword>
<feature type="compositionally biased region" description="Low complexity" evidence="6">
    <location>
        <begin position="110"/>
        <end position="123"/>
    </location>
</feature>
<feature type="domain" description="Anaphase-promoting complex subunit 4 C-terminal half WD40" evidence="9">
    <location>
        <begin position="647"/>
        <end position="793"/>
    </location>
</feature>
<feature type="domain" description="Anaphase-promoting complex subunit 4-like WD40" evidence="7">
    <location>
        <begin position="20"/>
        <end position="108"/>
    </location>
</feature>
<dbReference type="Proteomes" id="UP000515158">
    <property type="component" value="Unplaced"/>
</dbReference>
<dbReference type="InterPro" id="IPR024790">
    <property type="entry name" value="APC4_long_dom"/>
</dbReference>
<dbReference type="CTD" id="31835"/>
<evidence type="ECO:0000256" key="4">
    <source>
        <dbReference type="ARBA" id="ARBA00022786"/>
    </source>
</evidence>
<dbReference type="Gene3D" id="2.130.10.10">
    <property type="entry name" value="YVTN repeat-like/Quinoprotein amine dehydrogenase"/>
    <property type="match status" value="1"/>
</dbReference>
<dbReference type="InterPro" id="IPR015943">
    <property type="entry name" value="WD40/YVTN_repeat-like_dom_sf"/>
</dbReference>
<dbReference type="Pfam" id="PF12894">
    <property type="entry name" value="ANAPC4_WD40"/>
    <property type="match status" value="1"/>
</dbReference>
<dbReference type="GeneID" id="117644273"/>
<dbReference type="RefSeq" id="XP_034239475.1">
    <property type="nucleotide sequence ID" value="XM_034383584.1"/>
</dbReference>
<evidence type="ECO:0000313" key="10">
    <source>
        <dbReference type="Proteomes" id="UP000515158"/>
    </source>
</evidence>
<evidence type="ECO:0000256" key="1">
    <source>
        <dbReference type="ARBA" id="ARBA00016067"/>
    </source>
</evidence>
<dbReference type="RefSeq" id="XP_034239473.1">
    <property type="nucleotide sequence ID" value="XM_034383582.1"/>
</dbReference>
<dbReference type="GO" id="GO:0070979">
    <property type="term" value="P:protein K11-linked ubiquitination"/>
    <property type="evidence" value="ECO:0007669"/>
    <property type="project" value="TreeGrafter"/>
</dbReference>
<dbReference type="KEGG" id="tpal:117644273"/>
<name>A0A6P8YQA7_THRPL</name>
<dbReference type="Pfam" id="PF23405">
    <property type="entry name" value="WD40_APC4_C-half"/>
    <property type="match status" value="1"/>
</dbReference>
<feature type="compositionally biased region" description="Low complexity" evidence="6">
    <location>
        <begin position="818"/>
        <end position="827"/>
    </location>
</feature>
<evidence type="ECO:0000256" key="5">
    <source>
        <dbReference type="ARBA" id="ARBA00023306"/>
    </source>
</evidence>
<gene>
    <name evidence="11 12" type="primary">LOC117644273</name>
</gene>
<keyword evidence="3" id="KW-0498">Mitosis</keyword>
<accession>A0A6P8YQA7</accession>
<feature type="region of interest" description="Disordered" evidence="6">
    <location>
        <begin position="110"/>
        <end position="129"/>
    </location>
</feature>
<feature type="compositionally biased region" description="Acidic residues" evidence="6">
    <location>
        <begin position="794"/>
        <end position="806"/>
    </location>
</feature>
<evidence type="ECO:0000256" key="6">
    <source>
        <dbReference type="SAM" id="MobiDB-lite"/>
    </source>
</evidence>
<dbReference type="PANTHER" id="PTHR13260:SF0">
    <property type="entry name" value="ANAPHASE-PROMOTING COMPLEX SUBUNIT 4"/>
    <property type="match status" value="1"/>
</dbReference>
<keyword evidence="10" id="KW-1185">Reference proteome</keyword>
<feature type="region of interest" description="Disordered" evidence="6">
    <location>
        <begin position="793"/>
        <end position="835"/>
    </location>
</feature>
<protein>
    <recommendedName>
        <fullName evidence="1">Anaphase-promoting complex subunit 4</fullName>
    </recommendedName>
</protein>
<keyword evidence="5" id="KW-0131">Cell cycle</keyword>
<dbReference type="InterPro" id="IPR024789">
    <property type="entry name" value="APC4"/>
</dbReference>
<dbReference type="GO" id="GO:0005680">
    <property type="term" value="C:anaphase-promoting complex"/>
    <property type="evidence" value="ECO:0007669"/>
    <property type="project" value="InterPro"/>
</dbReference>
<dbReference type="InterPro" id="IPR024977">
    <property type="entry name" value="Apc4-like_WD40_dom"/>
</dbReference>
<dbReference type="PANTHER" id="PTHR13260">
    <property type="entry name" value="ANAPHASE PROMOTING COMPLEX SUBUNIT 4 APC4"/>
    <property type="match status" value="1"/>
</dbReference>